<sequence>MLVALALYAVAGLVGGAIPANDAWRPPAEGVRIFVESNGVHTGIVVPKVAEGVDWRPLVRPEHLADPRYGGHTHLSFGWGDRAFYLETPTWSEVKPATVLAAARGSEDTLVHVDHVPEPIPGVEVRAITLRPEEYRRLADFIRRTFADAPRHYRGYGPYDVFYDAKGSYSFRRTCNAWTGEALRHAGVRVGRWTPFPVTVLNWF</sequence>
<name>A0A2A2SGK7_9SPHN</name>
<gene>
    <name evidence="1" type="ORF">CKY28_11475</name>
</gene>
<evidence type="ECO:0000313" key="2">
    <source>
        <dbReference type="Proteomes" id="UP000218151"/>
    </source>
</evidence>
<proteinExistence type="predicted"/>
<dbReference type="Pfam" id="PF09601">
    <property type="entry name" value="DUF2459"/>
    <property type="match status" value="1"/>
</dbReference>
<dbReference type="AlphaFoldDB" id="A0A2A2SGK7"/>
<dbReference type="OrthoDB" id="211174at2"/>
<organism evidence="1 2">
    <name type="scientific">Sphingomonas lenta</name>
    <dbReference type="NCBI Taxonomy" id="1141887"/>
    <lineage>
        <taxon>Bacteria</taxon>
        <taxon>Pseudomonadati</taxon>
        <taxon>Pseudomonadota</taxon>
        <taxon>Alphaproteobacteria</taxon>
        <taxon>Sphingomonadales</taxon>
        <taxon>Sphingomonadaceae</taxon>
        <taxon>Sphingomonas</taxon>
    </lineage>
</organism>
<evidence type="ECO:0000313" key="1">
    <source>
        <dbReference type="EMBL" id="PAX08387.1"/>
    </source>
</evidence>
<comment type="caution">
    <text evidence="1">The sequence shown here is derived from an EMBL/GenBank/DDBJ whole genome shotgun (WGS) entry which is preliminary data.</text>
</comment>
<keyword evidence="2" id="KW-1185">Reference proteome</keyword>
<accession>A0A2A2SGK7</accession>
<dbReference type="Proteomes" id="UP000218151">
    <property type="component" value="Unassembled WGS sequence"/>
</dbReference>
<reference evidence="2" key="1">
    <citation type="submission" date="2017-09" db="EMBL/GenBank/DDBJ databases">
        <authorList>
            <person name="Feng G."/>
            <person name="Zhu H."/>
        </authorList>
    </citation>
    <scope>NUCLEOTIDE SEQUENCE [LARGE SCALE GENOMIC DNA]</scope>
    <source>
        <strain evidence="2">1PNM-20</strain>
    </source>
</reference>
<dbReference type="InterPro" id="IPR011727">
    <property type="entry name" value="CHP02117"/>
</dbReference>
<dbReference type="EMBL" id="NSLI01000003">
    <property type="protein sequence ID" value="PAX08387.1"/>
    <property type="molecule type" value="Genomic_DNA"/>
</dbReference>
<dbReference type="NCBIfam" id="TIGR02117">
    <property type="entry name" value="chp_urease_rgn"/>
    <property type="match status" value="1"/>
</dbReference>
<protein>
    <submittedName>
        <fullName evidence="1">TIGR02117 family protein</fullName>
    </submittedName>
</protein>